<dbReference type="EMBL" id="CP006644">
    <property type="protein sequence ID" value="AHE52423.1"/>
    <property type="molecule type" value="Genomic_DNA"/>
</dbReference>
<keyword evidence="4" id="KW-1185">Reference proteome</keyword>
<reference evidence="3 4" key="1">
    <citation type="submission" date="2013-07" db="EMBL/GenBank/DDBJ databases">
        <title>Completed genome of Sphingomonas sanxanigenens NX02.</title>
        <authorList>
            <person name="Ma T."/>
            <person name="Huang H."/>
            <person name="Wu M."/>
            <person name="Li X."/>
            <person name="Li G."/>
        </authorList>
    </citation>
    <scope>NUCLEOTIDE SEQUENCE [LARGE SCALE GENOMIC DNA]</scope>
    <source>
        <strain evidence="3 4">NX02</strain>
    </source>
</reference>
<evidence type="ECO:0000313" key="4">
    <source>
        <dbReference type="Proteomes" id="UP000018851"/>
    </source>
</evidence>
<dbReference type="eggNOG" id="COG3631">
    <property type="taxonomic scope" value="Bacteria"/>
</dbReference>
<feature type="chain" id="PRO_5004784961" description="SnoaL-like domain-containing protein" evidence="1">
    <location>
        <begin position="36"/>
        <end position="171"/>
    </location>
</feature>
<dbReference type="OrthoDB" id="1450423at2"/>
<organism evidence="3 4">
    <name type="scientific">Sphingomonas sanxanigenens DSM 19645 = NX02</name>
    <dbReference type="NCBI Taxonomy" id="1123269"/>
    <lineage>
        <taxon>Bacteria</taxon>
        <taxon>Pseudomonadati</taxon>
        <taxon>Pseudomonadota</taxon>
        <taxon>Alphaproteobacteria</taxon>
        <taxon>Sphingomonadales</taxon>
        <taxon>Sphingomonadaceae</taxon>
        <taxon>Sphingomonas</taxon>
    </lineage>
</organism>
<proteinExistence type="predicted"/>
<dbReference type="HOGENOM" id="CLU_107220_1_0_5"/>
<evidence type="ECO:0000313" key="3">
    <source>
        <dbReference type="EMBL" id="AHE52423.1"/>
    </source>
</evidence>
<accession>W0A7V6</accession>
<gene>
    <name evidence="3" type="ORF">NX02_03345</name>
</gene>
<dbReference type="SUPFAM" id="SSF54427">
    <property type="entry name" value="NTF2-like"/>
    <property type="match status" value="1"/>
</dbReference>
<feature type="signal peptide" evidence="1">
    <location>
        <begin position="1"/>
        <end position="35"/>
    </location>
</feature>
<evidence type="ECO:0000256" key="1">
    <source>
        <dbReference type="SAM" id="SignalP"/>
    </source>
</evidence>
<dbReference type="InterPro" id="IPR032710">
    <property type="entry name" value="NTF2-like_dom_sf"/>
</dbReference>
<dbReference type="Proteomes" id="UP000018851">
    <property type="component" value="Chromosome"/>
</dbReference>
<dbReference type="RefSeq" id="WP_025290735.1">
    <property type="nucleotide sequence ID" value="NZ_CP006644.1"/>
</dbReference>
<dbReference type="STRING" id="1123269.NX02_03345"/>
<sequence>MTSNTRFWAPFAARFTLGVAASSVAILALTPRAEAHTPAQNKAVVEARFDAWKAGTGNPFELLADEANWTIEGNSIVSKRYPAKEDFLRAVIRPFNARMSVGIKPAVRSITAESDRVVILFDAAGTAKDGKSYVNTYAWFFRMKAGRVVEANAFFDAIAFNDLWARVTPTE</sequence>
<dbReference type="AlphaFoldDB" id="W0A7V6"/>
<feature type="domain" description="SnoaL-like" evidence="2">
    <location>
        <begin position="45"/>
        <end position="150"/>
    </location>
</feature>
<name>W0A7V6_9SPHN</name>
<dbReference type="KEGG" id="ssan:NX02_03345"/>
<evidence type="ECO:0000259" key="2">
    <source>
        <dbReference type="Pfam" id="PF12680"/>
    </source>
</evidence>
<keyword evidence="1" id="KW-0732">Signal</keyword>
<dbReference type="PANTHER" id="PTHR41252">
    <property type="entry name" value="BLR2505 PROTEIN"/>
    <property type="match status" value="1"/>
</dbReference>
<dbReference type="Gene3D" id="3.10.450.50">
    <property type="match status" value="1"/>
</dbReference>
<dbReference type="PATRIC" id="fig|1123269.5.peg.653"/>
<dbReference type="InterPro" id="IPR037401">
    <property type="entry name" value="SnoaL-like"/>
</dbReference>
<dbReference type="PANTHER" id="PTHR41252:SF1">
    <property type="entry name" value="BLR2505 PROTEIN"/>
    <property type="match status" value="1"/>
</dbReference>
<dbReference type="Pfam" id="PF12680">
    <property type="entry name" value="SnoaL_2"/>
    <property type="match status" value="1"/>
</dbReference>
<protein>
    <recommendedName>
        <fullName evidence="2">SnoaL-like domain-containing protein</fullName>
    </recommendedName>
</protein>